<sequence length="501" mass="55759">MADITLDFLALVPSTQGAPQASAHPSASTTSSHALLRRRRGVDADADISESAAVDDTTDQPLHRRVARPTRAAWEAGVRHQLSAIVDGKDPFMAEAYRILSHIRALRQFLAATRGAYLNIGVKRLPGGWSSADAGSDITLSLHRLTEAMTTPARPSASVTPGAAPRSSYGSHEADTAHALKPQDIEYLLQRVKSHAMTEAQRDEIDQQAKFIIRQCMERIKRLEAIVKSPPPLVAPQKSTLLGFFTFSSSSQYTALKNETLAAHRGAVVWLLNKQLMDVSVYQREQQETRLNREISKQQRPQRFHWEKQARGTLKSAEQSPVPGAFVPSPASMVGVDENDRSPRLSRPHSPRSRILRRPLDSQAKVDAIDDYWNTTVQTNAKPLDASATIDGGGLTSNQMELQEENRALLREFEDTLTQVRDAEKALLEISALQSTLSTHLAVQTQETERLYSEAIATTERVQEGNDQLIRARQRNADTRKWILIFLILASLILLFLDWFD</sequence>
<evidence type="ECO:0000313" key="14">
    <source>
        <dbReference type="Proteomes" id="UP001151582"/>
    </source>
</evidence>
<feature type="domain" description="T-SNARE coiled-coil homology" evidence="11">
    <location>
        <begin position="457"/>
        <end position="497"/>
    </location>
</feature>
<dbReference type="GO" id="GO:0015031">
    <property type="term" value="P:protein transport"/>
    <property type="evidence" value="ECO:0007669"/>
    <property type="project" value="UniProtKB-KW"/>
</dbReference>
<organism evidence="13 14">
    <name type="scientific">Dimargaris verticillata</name>
    <dbReference type="NCBI Taxonomy" id="2761393"/>
    <lineage>
        <taxon>Eukaryota</taxon>
        <taxon>Fungi</taxon>
        <taxon>Fungi incertae sedis</taxon>
        <taxon>Zoopagomycota</taxon>
        <taxon>Kickxellomycotina</taxon>
        <taxon>Dimargaritomycetes</taxon>
        <taxon>Dimargaritales</taxon>
        <taxon>Dimargaritaceae</taxon>
        <taxon>Dimargaris</taxon>
    </lineage>
</organism>
<feature type="region of interest" description="Disordered" evidence="9">
    <location>
        <begin position="149"/>
        <end position="175"/>
    </location>
</feature>
<feature type="compositionally biased region" description="Basic residues" evidence="9">
    <location>
        <begin position="344"/>
        <end position="357"/>
    </location>
</feature>
<reference evidence="13" key="1">
    <citation type="submission" date="2022-07" db="EMBL/GenBank/DDBJ databases">
        <title>Phylogenomic reconstructions and comparative analyses of Kickxellomycotina fungi.</title>
        <authorList>
            <person name="Reynolds N.K."/>
            <person name="Stajich J.E."/>
            <person name="Barry K."/>
            <person name="Grigoriev I.V."/>
            <person name="Crous P."/>
            <person name="Smith M.E."/>
        </authorList>
    </citation>
    <scope>NUCLEOTIDE SEQUENCE</scope>
    <source>
        <strain evidence="13">RSA 567</strain>
    </source>
</reference>
<evidence type="ECO:0000259" key="11">
    <source>
        <dbReference type="Pfam" id="PF05739"/>
    </source>
</evidence>
<dbReference type="OrthoDB" id="342981at2759"/>
<proteinExistence type="inferred from homology"/>
<dbReference type="PANTHER" id="PTHR15959:SF0">
    <property type="entry name" value="SYNTAXIN-18"/>
    <property type="match status" value="1"/>
</dbReference>
<evidence type="ECO:0000256" key="2">
    <source>
        <dbReference type="ARBA" id="ARBA00009063"/>
    </source>
</evidence>
<comment type="caution">
    <text evidence="13">The sequence shown here is derived from an EMBL/GenBank/DDBJ whole genome shotgun (WGS) entry which is preliminary data.</text>
</comment>
<evidence type="ECO:0000259" key="12">
    <source>
        <dbReference type="Pfam" id="PF10496"/>
    </source>
</evidence>
<dbReference type="Pfam" id="PF10496">
    <property type="entry name" value="Syntaxin-18_N"/>
    <property type="match status" value="1"/>
</dbReference>
<gene>
    <name evidence="13" type="ORF">H4R34_001966</name>
</gene>
<feature type="domain" description="SNARE-complex protein Syntaxin-18 N-terminal" evidence="12">
    <location>
        <begin position="89"/>
        <end position="122"/>
    </location>
</feature>
<keyword evidence="4 10" id="KW-0812">Transmembrane</keyword>
<evidence type="ECO:0000256" key="7">
    <source>
        <dbReference type="ARBA" id="ARBA00023054"/>
    </source>
</evidence>
<evidence type="ECO:0000256" key="3">
    <source>
        <dbReference type="ARBA" id="ARBA00022448"/>
    </source>
</evidence>
<evidence type="ECO:0000256" key="8">
    <source>
        <dbReference type="ARBA" id="ARBA00023136"/>
    </source>
</evidence>
<evidence type="ECO:0000313" key="13">
    <source>
        <dbReference type="EMBL" id="KAJ1981730.1"/>
    </source>
</evidence>
<keyword evidence="7" id="KW-0175">Coiled coil</keyword>
<evidence type="ECO:0000256" key="10">
    <source>
        <dbReference type="SAM" id="Phobius"/>
    </source>
</evidence>
<keyword evidence="3" id="KW-0813">Transport</keyword>
<evidence type="ECO:0000256" key="1">
    <source>
        <dbReference type="ARBA" id="ARBA00004211"/>
    </source>
</evidence>
<evidence type="ECO:0000256" key="4">
    <source>
        <dbReference type="ARBA" id="ARBA00022692"/>
    </source>
</evidence>
<evidence type="ECO:0000256" key="5">
    <source>
        <dbReference type="ARBA" id="ARBA00022927"/>
    </source>
</evidence>
<dbReference type="AlphaFoldDB" id="A0A9W8EAF2"/>
<keyword evidence="5" id="KW-0653">Protein transport</keyword>
<evidence type="ECO:0008006" key="15">
    <source>
        <dbReference type="Google" id="ProtNLM"/>
    </source>
</evidence>
<dbReference type="Gene3D" id="1.20.5.110">
    <property type="match status" value="1"/>
</dbReference>
<keyword evidence="14" id="KW-1185">Reference proteome</keyword>
<dbReference type="InterPro" id="IPR019529">
    <property type="entry name" value="Syntaxin-18_N"/>
</dbReference>
<dbReference type="EMBL" id="JANBQB010000114">
    <property type="protein sequence ID" value="KAJ1981730.1"/>
    <property type="molecule type" value="Genomic_DNA"/>
</dbReference>
<dbReference type="PANTHER" id="PTHR15959">
    <property type="entry name" value="SYNTAXIN-18"/>
    <property type="match status" value="1"/>
</dbReference>
<protein>
    <recommendedName>
        <fullName evidence="15">t-SNARE coiled-coil homology domain-containing protein</fullName>
    </recommendedName>
</protein>
<comment type="similarity">
    <text evidence="2">Belongs to the syntaxin family.</text>
</comment>
<keyword evidence="8 10" id="KW-0472">Membrane</keyword>
<evidence type="ECO:0000256" key="6">
    <source>
        <dbReference type="ARBA" id="ARBA00022989"/>
    </source>
</evidence>
<feature type="transmembrane region" description="Helical" evidence="10">
    <location>
        <begin position="482"/>
        <end position="500"/>
    </location>
</feature>
<feature type="region of interest" description="Disordered" evidence="9">
    <location>
        <begin position="308"/>
        <end position="359"/>
    </location>
</feature>
<accession>A0A9W8EAF2</accession>
<dbReference type="GO" id="GO:0006890">
    <property type="term" value="P:retrograde vesicle-mediated transport, Golgi to endoplasmic reticulum"/>
    <property type="evidence" value="ECO:0007669"/>
    <property type="project" value="TreeGrafter"/>
</dbReference>
<keyword evidence="6 10" id="KW-1133">Transmembrane helix</keyword>
<dbReference type="Proteomes" id="UP001151582">
    <property type="component" value="Unassembled WGS sequence"/>
</dbReference>
<dbReference type="GO" id="GO:0031201">
    <property type="term" value="C:SNARE complex"/>
    <property type="evidence" value="ECO:0007669"/>
    <property type="project" value="TreeGrafter"/>
</dbReference>
<evidence type="ECO:0000256" key="9">
    <source>
        <dbReference type="SAM" id="MobiDB-lite"/>
    </source>
</evidence>
<comment type="subcellular location">
    <subcellularLocation>
        <location evidence="1">Membrane</location>
        <topology evidence="1">Single-pass type IV membrane protein</topology>
    </subcellularLocation>
</comment>
<dbReference type="InterPro" id="IPR000727">
    <property type="entry name" value="T_SNARE_dom"/>
</dbReference>
<dbReference type="GO" id="GO:0005783">
    <property type="term" value="C:endoplasmic reticulum"/>
    <property type="evidence" value="ECO:0007669"/>
    <property type="project" value="TreeGrafter"/>
</dbReference>
<dbReference type="Pfam" id="PF05739">
    <property type="entry name" value="SNARE"/>
    <property type="match status" value="1"/>
</dbReference>
<name>A0A9W8EAF2_9FUNG</name>